<dbReference type="Pfam" id="PF00271">
    <property type="entry name" value="Helicase_C"/>
    <property type="match status" value="1"/>
</dbReference>
<feature type="domain" description="Helicase C-terminal" evidence="5">
    <location>
        <begin position="323"/>
        <end position="465"/>
    </location>
</feature>
<sequence length="473" mass="54725">MKGVFVVWRHLFKGRILTYHEVELCWYENHLIKEISLTELFSSLKKVKGILMKKKEKVCVRCGTQDPEHFVQLPDDKGEKNFYCVNCIQLGRVTTFQFLYYLDEDKRAGNQRSPSLMTWRGVLSSEQKRACQEVLDQMADIQRPHLIHAVTGAGKTEIIFPIIDACLQRGGRVCIASPRVDVCLELAPRIQKAFKTIPVCVLHGQSKEKYFRTEITIATTHQLLRFQSAFDLMVIDEVDAFPYKDDKSLHFAVSRAVKERGKLLFLTATPDKTLEEAIKNGKIIRTTLPARFHGYPLPEPTLYWIGNWRKAIIERNIKSRLWQLIKMFKRLPGIKLIFLPDISLLKKLFLWMDHRYPNDKIASVYSTDPERHYKISQVRKGSIDIIISTTILERGVTFENCHVLIIGAEDNYFKKSVLIQMSGRVGRSKNFPCGKLIYAHYGISISMRQANKEIRNLNKMADRMGLLRRFSNG</sequence>
<evidence type="ECO:0000259" key="4">
    <source>
        <dbReference type="PROSITE" id="PS51192"/>
    </source>
</evidence>
<dbReference type="SUPFAM" id="SSF52540">
    <property type="entry name" value="P-loop containing nucleoside triphosphate hydrolases"/>
    <property type="match status" value="1"/>
</dbReference>
<organism evidence="6 7">
    <name type="scientific">Facklamia lactis</name>
    <dbReference type="NCBI Taxonomy" id="2749967"/>
    <lineage>
        <taxon>Bacteria</taxon>
        <taxon>Bacillati</taxon>
        <taxon>Bacillota</taxon>
        <taxon>Bacilli</taxon>
        <taxon>Lactobacillales</taxon>
        <taxon>Aerococcaceae</taxon>
        <taxon>Facklamia</taxon>
    </lineage>
</organism>
<keyword evidence="6" id="KW-0378">Hydrolase</keyword>
<dbReference type="PANTHER" id="PTHR30580">
    <property type="entry name" value="PRIMOSOMAL PROTEIN N"/>
    <property type="match status" value="1"/>
</dbReference>
<dbReference type="Gene3D" id="3.40.50.300">
    <property type="entry name" value="P-loop containing nucleotide triphosphate hydrolases"/>
    <property type="match status" value="2"/>
</dbReference>
<protein>
    <submittedName>
        <fullName evidence="6">DEAD/DEAH box helicase</fullName>
    </submittedName>
</protein>
<accession>A0ABS0LSE1</accession>
<keyword evidence="3" id="KW-0238">DNA-binding</keyword>
<dbReference type="SMART" id="SM00487">
    <property type="entry name" value="DEXDc"/>
    <property type="match status" value="1"/>
</dbReference>
<dbReference type="InterPro" id="IPR001650">
    <property type="entry name" value="Helicase_C-like"/>
</dbReference>
<keyword evidence="1" id="KW-0547">Nucleotide-binding</keyword>
<evidence type="ECO:0000313" key="6">
    <source>
        <dbReference type="EMBL" id="MBG9987082.1"/>
    </source>
</evidence>
<dbReference type="SMART" id="SM00490">
    <property type="entry name" value="HELICc"/>
    <property type="match status" value="1"/>
</dbReference>
<evidence type="ECO:0000256" key="2">
    <source>
        <dbReference type="ARBA" id="ARBA00022840"/>
    </source>
</evidence>
<feature type="domain" description="Helicase ATP-binding" evidence="4">
    <location>
        <begin position="136"/>
        <end position="288"/>
    </location>
</feature>
<dbReference type="PANTHER" id="PTHR30580:SF1">
    <property type="entry name" value="COMF OPERON PROTEIN 1"/>
    <property type="match status" value="1"/>
</dbReference>
<dbReference type="InterPro" id="IPR011545">
    <property type="entry name" value="DEAD/DEAH_box_helicase_dom"/>
</dbReference>
<comment type="caution">
    <text evidence="6">The sequence shown here is derived from an EMBL/GenBank/DDBJ whole genome shotgun (WGS) entry which is preliminary data.</text>
</comment>
<keyword evidence="6" id="KW-0347">Helicase</keyword>
<evidence type="ECO:0000256" key="1">
    <source>
        <dbReference type="ARBA" id="ARBA00022741"/>
    </source>
</evidence>
<dbReference type="EMBL" id="JACBXQ010000006">
    <property type="protein sequence ID" value="MBG9987082.1"/>
    <property type="molecule type" value="Genomic_DNA"/>
</dbReference>
<reference evidence="6 7" key="1">
    <citation type="submission" date="2020-07" db="EMBL/GenBank/DDBJ databases">
        <title>Facklamia lactis sp. nov., isolated from raw milk.</title>
        <authorList>
            <person name="Doll E.V."/>
            <person name="Huptas C."/>
            <person name="Staib L."/>
            <person name="Wenning M."/>
            <person name="Scherer S."/>
        </authorList>
    </citation>
    <scope>NUCLEOTIDE SEQUENCE [LARGE SCALE GENOMIC DNA]</scope>
    <source>
        <strain evidence="6 7">DSM 111018</strain>
    </source>
</reference>
<dbReference type="Pfam" id="PF00270">
    <property type="entry name" value="DEAD"/>
    <property type="match status" value="1"/>
</dbReference>
<dbReference type="PROSITE" id="PS51194">
    <property type="entry name" value="HELICASE_CTER"/>
    <property type="match status" value="1"/>
</dbReference>
<evidence type="ECO:0000259" key="5">
    <source>
        <dbReference type="PROSITE" id="PS51194"/>
    </source>
</evidence>
<keyword evidence="7" id="KW-1185">Reference proteome</keyword>
<dbReference type="Proteomes" id="UP000721415">
    <property type="component" value="Unassembled WGS sequence"/>
</dbReference>
<evidence type="ECO:0000256" key="3">
    <source>
        <dbReference type="ARBA" id="ARBA00023125"/>
    </source>
</evidence>
<dbReference type="InterPro" id="IPR014001">
    <property type="entry name" value="Helicase_ATP-bd"/>
</dbReference>
<name>A0ABS0LSE1_9LACT</name>
<evidence type="ECO:0000313" key="7">
    <source>
        <dbReference type="Proteomes" id="UP000721415"/>
    </source>
</evidence>
<dbReference type="PROSITE" id="PS51192">
    <property type="entry name" value="HELICASE_ATP_BIND_1"/>
    <property type="match status" value="1"/>
</dbReference>
<proteinExistence type="predicted"/>
<dbReference type="InterPro" id="IPR027417">
    <property type="entry name" value="P-loop_NTPase"/>
</dbReference>
<dbReference type="GO" id="GO:0004386">
    <property type="term" value="F:helicase activity"/>
    <property type="evidence" value="ECO:0007669"/>
    <property type="project" value="UniProtKB-KW"/>
</dbReference>
<keyword evidence="2" id="KW-0067">ATP-binding</keyword>
<gene>
    <name evidence="6" type="ORF">HZY91_09400</name>
</gene>